<name>A0ACC2T9M8_9FUNG</name>
<protein>
    <submittedName>
        <fullName evidence="1">Uncharacterized protein</fullName>
    </submittedName>
</protein>
<comment type="caution">
    <text evidence="1">The sequence shown here is derived from an EMBL/GenBank/DDBJ whole genome shotgun (WGS) entry which is preliminary data.</text>
</comment>
<sequence length="116" mass="12380">MQELNPAKPQTPTYVIIENISTQKAENNHQSVDHNTLPNHAIASPQCNSLLLMKATHSAPSNLTTMKIRPDATDLVPSQVPSQDSLSQSTVTALMSPHAQAQAKVPGSLPPLPVSL</sequence>
<accession>A0ACC2T9M8</accession>
<dbReference type="EMBL" id="QTSX02003277">
    <property type="protein sequence ID" value="KAJ9071338.1"/>
    <property type="molecule type" value="Genomic_DNA"/>
</dbReference>
<dbReference type="Proteomes" id="UP001165960">
    <property type="component" value="Unassembled WGS sequence"/>
</dbReference>
<evidence type="ECO:0000313" key="1">
    <source>
        <dbReference type="EMBL" id="KAJ9071338.1"/>
    </source>
</evidence>
<keyword evidence="2" id="KW-1185">Reference proteome</keyword>
<evidence type="ECO:0000313" key="2">
    <source>
        <dbReference type="Proteomes" id="UP001165960"/>
    </source>
</evidence>
<organism evidence="1 2">
    <name type="scientific">Entomophthora muscae</name>
    <dbReference type="NCBI Taxonomy" id="34485"/>
    <lineage>
        <taxon>Eukaryota</taxon>
        <taxon>Fungi</taxon>
        <taxon>Fungi incertae sedis</taxon>
        <taxon>Zoopagomycota</taxon>
        <taxon>Entomophthoromycotina</taxon>
        <taxon>Entomophthoromycetes</taxon>
        <taxon>Entomophthorales</taxon>
        <taxon>Entomophthoraceae</taxon>
        <taxon>Entomophthora</taxon>
    </lineage>
</organism>
<reference evidence="1" key="1">
    <citation type="submission" date="2022-04" db="EMBL/GenBank/DDBJ databases">
        <title>Genome of the entomopathogenic fungus Entomophthora muscae.</title>
        <authorList>
            <person name="Elya C."/>
            <person name="Lovett B.R."/>
            <person name="Lee E."/>
            <person name="Macias A.M."/>
            <person name="Hajek A.E."/>
            <person name="De Bivort B.L."/>
            <person name="Kasson M.T."/>
            <person name="De Fine Licht H.H."/>
            <person name="Stajich J.E."/>
        </authorList>
    </citation>
    <scope>NUCLEOTIDE SEQUENCE</scope>
    <source>
        <strain evidence="1">Berkeley</strain>
    </source>
</reference>
<gene>
    <name evidence="1" type="ORF">DSO57_1037934</name>
</gene>
<proteinExistence type="predicted"/>